<organism evidence="1">
    <name type="scientific">Ignisphaera aggregans</name>
    <dbReference type="NCBI Taxonomy" id="334771"/>
    <lineage>
        <taxon>Archaea</taxon>
        <taxon>Thermoproteota</taxon>
        <taxon>Thermoprotei</taxon>
        <taxon>Desulfurococcales</taxon>
        <taxon>Desulfurococcaceae</taxon>
        <taxon>Ignisphaera</taxon>
    </lineage>
</organism>
<evidence type="ECO:0000313" key="1">
    <source>
        <dbReference type="EMBL" id="HGN36099.1"/>
    </source>
</evidence>
<accession>A0A7J3I5V6</accession>
<dbReference type="AlphaFoldDB" id="A0A7J3I5V6"/>
<reference evidence="1" key="1">
    <citation type="journal article" date="2020" name="mSystems">
        <title>Genome- and Community-Level Interaction Insights into Carbon Utilization and Element Cycling Functions of Hydrothermarchaeota in Hydrothermal Sediment.</title>
        <authorList>
            <person name="Zhou Z."/>
            <person name="Liu Y."/>
            <person name="Xu W."/>
            <person name="Pan J."/>
            <person name="Luo Z.H."/>
            <person name="Li M."/>
        </authorList>
    </citation>
    <scope>NUCLEOTIDE SEQUENCE [LARGE SCALE GENOMIC DNA]</scope>
    <source>
        <strain evidence="1">SpSt-618</strain>
        <strain evidence="2">SpSt-657</strain>
    </source>
</reference>
<proteinExistence type="predicted"/>
<dbReference type="EMBL" id="DTBZ01000046">
    <property type="protein sequence ID" value="HGQ17709.1"/>
    <property type="molecule type" value="Genomic_DNA"/>
</dbReference>
<evidence type="ECO:0000313" key="2">
    <source>
        <dbReference type="EMBL" id="HGQ17709.1"/>
    </source>
</evidence>
<sequence length="68" mass="7808">MCESAIYLRSISDEELLTKDFVLMEFKESRYVFTDIVCNRVVVGNVKAGYIDFTEHRAALRRSGNRGS</sequence>
<gene>
    <name evidence="1" type="ORF">ENT87_00895</name>
    <name evidence="2" type="ORF">ENU30_01830</name>
</gene>
<comment type="caution">
    <text evidence="1">The sequence shown here is derived from an EMBL/GenBank/DDBJ whole genome shotgun (WGS) entry which is preliminary data.</text>
</comment>
<protein>
    <submittedName>
        <fullName evidence="1">CooT family nickel-binding protein</fullName>
    </submittedName>
</protein>
<name>A0A7J3I5V6_9CREN</name>
<dbReference type="EMBL" id="DTAI01000029">
    <property type="protein sequence ID" value="HGN36099.1"/>
    <property type="molecule type" value="Genomic_DNA"/>
</dbReference>